<dbReference type="Gene3D" id="1.10.10.10">
    <property type="entry name" value="Winged helix-like DNA-binding domain superfamily/Winged helix DNA-binding domain"/>
    <property type="match status" value="1"/>
</dbReference>
<dbReference type="InterPro" id="IPR000838">
    <property type="entry name" value="RNA_pol_sigma70_ECF_CS"/>
</dbReference>
<evidence type="ECO:0000256" key="6">
    <source>
        <dbReference type="RuleBase" id="RU000716"/>
    </source>
</evidence>
<evidence type="ECO:0000256" key="1">
    <source>
        <dbReference type="ARBA" id="ARBA00010641"/>
    </source>
</evidence>
<dbReference type="AlphaFoldDB" id="A0A850H205"/>
<evidence type="ECO:0000313" key="10">
    <source>
        <dbReference type="Proteomes" id="UP000561438"/>
    </source>
</evidence>
<evidence type="ECO:0000259" key="7">
    <source>
        <dbReference type="Pfam" id="PF04542"/>
    </source>
</evidence>
<evidence type="ECO:0000256" key="3">
    <source>
        <dbReference type="ARBA" id="ARBA00023082"/>
    </source>
</evidence>
<feature type="domain" description="RNA polymerase sigma-70 region 2" evidence="7">
    <location>
        <begin position="34"/>
        <end position="96"/>
    </location>
</feature>
<dbReference type="InterPro" id="IPR013249">
    <property type="entry name" value="RNA_pol_sigma70_r4_t2"/>
</dbReference>
<comment type="similarity">
    <text evidence="1 6">Belongs to the sigma-70 factor family. ECF subfamily.</text>
</comment>
<protein>
    <recommendedName>
        <fullName evidence="6">RNA polymerase sigma factor</fullName>
    </recommendedName>
</protein>
<keyword evidence="10" id="KW-1185">Reference proteome</keyword>
<evidence type="ECO:0000256" key="4">
    <source>
        <dbReference type="ARBA" id="ARBA00023125"/>
    </source>
</evidence>
<dbReference type="PANTHER" id="PTHR43133:SF62">
    <property type="entry name" value="RNA POLYMERASE SIGMA FACTOR SIGZ"/>
    <property type="match status" value="1"/>
</dbReference>
<dbReference type="PANTHER" id="PTHR43133">
    <property type="entry name" value="RNA POLYMERASE ECF-TYPE SIGMA FACTO"/>
    <property type="match status" value="1"/>
</dbReference>
<evidence type="ECO:0000313" key="9">
    <source>
        <dbReference type="EMBL" id="NVD44617.1"/>
    </source>
</evidence>
<dbReference type="Pfam" id="PF08281">
    <property type="entry name" value="Sigma70_r4_2"/>
    <property type="match status" value="1"/>
</dbReference>
<dbReference type="RefSeq" id="WP_176266935.1">
    <property type="nucleotide sequence ID" value="NZ_JABWGV010000002.1"/>
</dbReference>
<keyword evidence="3 6" id="KW-0731">Sigma factor</keyword>
<dbReference type="SUPFAM" id="SSF88659">
    <property type="entry name" value="Sigma3 and sigma4 domains of RNA polymerase sigma factors"/>
    <property type="match status" value="1"/>
</dbReference>
<dbReference type="InterPro" id="IPR013324">
    <property type="entry name" value="RNA_pol_sigma_r3/r4-like"/>
</dbReference>
<dbReference type="GO" id="GO:0003677">
    <property type="term" value="F:DNA binding"/>
    <property type="evidence" value="ECO:0007669"/>
    <property type="project" value="UniProtKB-KW"/>
</dbReference>
<evidence type="ECO:0000259" key="8">
    <source>
        <dbReference type="Pfam" id="PF08281"/>
    </source>
</evidence>
<dbReference type="NCBIfam" id="TIGR02937">
    <property type="entry name" value="sigma70-ECF"/>
    <property type="match status" value="1"/>
</dbReference>
<keyword evidence="4 6" id="KW-0238">DNA-binding</keyword>
<dbReference type="Gene3D" id="1.10.1740.10">
    <property type="match status" value="1"/>
</dbReference>
<name>A0A850H205_9SPHN</name>
<dbReference type="EMBL" id="JABWGV010000002">
    <property type="protein sequence ID" value="NVD44617.1"/>
    <property type="molecule type" value="Genomic_DNA"/>
</dbReference>
<evidence type="ECO:0000256" key="2">
    <source>
        <dbReference type="ARBA" id="ARBA00023015"/>
    </source>
</evidence>
<dbReference type="InterPro" id="IPR013325">
    <property type="entry name" value="RNA_pol_sigma_r2"/>
</dbReference>
<dbReference type="Proteomes" id="UP000561438">
    <property type="component" value="Unassembled WGS sequence"/>
</dbReference>
<organism evidence="9 10">
    <name type="scientific">Qipengyuania atrilutea</name>
    <dbReference type="NCBI Taxonomy" id="2744473"/>
    <lineage>
        <taxon>Bacteria</taxon>
        <taxon>Pseudomonadati</taxon>
        <taxon>Pseudomonadota</taxon>
        <taxon>Alphaproteobacteria</taxon>
        <taxon>Sphingomonadales</taxon>
        <taxon>Erythrobacteraceae</taxon>
        <taxon>Qipengyuania</taxon>
    </lineage>
</organism>
<feature type="domain" description="RNA polymerase sigma factor 70 region 4 type 2" evidence="8">
    <location>
        <begin position="127"/>
        <end position="178"/>
    </location>
</feature>
<accession>A0A850H205</accession>
<dbReference type="InterPro" id="IPR014284">
    <property type="entry name" value="RNA_pol_sigma-70_dom"/>
</dbReference>
<dbReference type="GO" id="GO:0006352">
    <property type="term" value="P:DNA-templated transcription initiation"/>
    <property type="evidence" value="ECO:0007669"/>
    <property type="project" value="InterPro"/>
</dbReference>
<gene>
    <name evidence="9" type="ORF">HUV48_06245</name>
</gene>
<proteinExistence type="inferred from homology"/>
<dbReference type="SUPFAM" id="SSF88946">
    <property type="entry name" value="Sigma2 domain of RNA polymerase sigma factors"/>
    <property type="match status" value="1"/>
</dbReference>
<dbReference type="PROSITE" id="PS01063">
    <property type="entry name" value="SIGMA70_ECF"/>
    <property type="match status" value="1"/>
</dbReference>
<keyword evidence="5 6" id="KW-0804">Transcription</keyword>
<dbReference type="GO" id="GO:0016987">
    <property type="term" value="F:sigma factor activity"/>
    <property type="evidence" value="ECO:0007669"/>
    <property type="project" value="UniProtKB-KW"/>
</dbReference>
<dbReference type="CDD" id="cd06171">
    <property type="entry name" value="Sigma70_r4"/>
    <property type="match status" value="1"/>
</dbReference>
<comment type="caution">
    <text evidence="9">The sequence shown here is derived from an EMBL/GenBank/DDBJ whole genome shotgun (WGS) entry which is preliminary data.</text>
</comment>
<reference evidence="9 10" key="1">
    <citation type="submission" date="2020-06" db="EMBL/GenBank/DDBJ databases">
        <title>Altererythrobacter sp. HHU K3-1.</title>
        <authorList>
            <person name="Zhang D."/>
            <person name="Xue H."/>
        </authorList>
    </citation>
    <scope>NUCLEOTIDE SEQUENCE [LARGE SCALE GENOMIC DNA]</scope>
    <source>
        <strain evidence="9 10">HHU K3-1</strain>
    </source>
</reference>
<evidence type="ECO:0000256" key="5">
    <source>
        <dbReference type="ARBA" id="ARBA00023163"/>
    </source>
</evidence>
<dbReference type="InterPro" id="IPR036388">
    <property type="entry name" value="WH-like_DNA-bd_sf"/>
</dbReference>
<dbReference type="Pfam" id="PF04542">
    <property type="entry name" value="Sigma70_r2"/>
    <property type="match status" value="1"/>
</dbReference>
<dbReference type="InterPro" id="IPR039425">
    <property type="entry name" value="RNA_pol_sigma-70-like"/>
</dbReference>
<keyword evidence="2 6" id="KW-0805">Transcription regulation</keyword>
<dbReference type="InterPro" id="IPR007627">
    <property type="entry name" value="RNA_pol_sigma70_r2"/>
</dbReference>
<sequence length="186" mass="20596">MTSADEKRAGLVSALENVAGGNRAALREVYDMTSAKLLGVILRIMRDRDHAEDVLQEVYVKVWRRAARFDASKASPITWLCTIARNTAIDALRRSGKHGEAVGDSLPEVEDEAPLAEDMLCDAEDHDRLVRCLEALEQDQRRSIRMSFYDGLTHSQLADRMSVPLGTLKSWIRRGLSSLKGCLAGG</sequence>